<feature type="transmembrane region" description="Helical" evidence="7">
    <location>
        <begin position="442"/>
        <end position="463"/>
    </location>
</feature>
<comment type="similarity">
    <text evidence="6">Belongs to the ABC-4 integral membrane protein family.</text>
</comment>
<feature type="transmembrane region" description="Helical" evidence="7">
    <location>
        <begin position="745"/>
        <end position="765"/>
    </location>
</feature>
<reference evidence="10 11" key="1">
    <citation type="submission" date="2018-09" db="EMBL/GenBank/DDBJ databases">
        <authorList>
            <person name="Zhu H."/>
        </authorList>
    </citation>
    <scope>NUCLEOTIDE SEQUENCE [LARGE SCALE GENOMIC DNA]</scope>
    <source>
        <strain evidence="10 11">K1S02-61</strain>
    </source>
</reference>
<dbReference type="OrthoDB" id="9770036at2"/>
<organism evidence="10 11">
    <name type="scientific">Massilia cavernae</name>
    <dbReference type="NCBI Taxonomy" id="2320864"/>
    <lineage>
        <taxon>Bacteria</taxon>
        <taxon>Pseudomonadati</taxon>
        <taxon>Pseudomonadota</taxon>
        <taxon>Betaproteobacteria</taxon>
        <taxon>Burkholderiales</taxon>
        <taxon>Oxalobacteraceae</taxon>
        <taxon>Telluria group</taxon>
        <taxon>Massilia</taxon>
    </lineage>
</organism>
<dbReference type="EMBL" id="QYUP01000194">
    <property type="protein sequence ID" value="RJG08382.1"/>
    <property type="molecule type" value="Genomic_DNA"/>
</dbReference>
<evidence type="ECO:0000256" key="2">
    <source>
        <dbReference type="ARBA" id="ARBA00022475"/>
    </source>
</evidence>
<name>A0A418X7D0_9BURK</name>
<feature type="transmembrane region" description="Helical" evidence="7">
    <location>
        <begin position="21"/>
        <end position="45"/>
    </location>
</feature>
<feature type="domain" description="ABC3 transporter permease C-terminal" evidence="8">
    <location>
        <begin position="306"/>
        <end position="418"/>
    </location>
</feature>
<evidence type="ECO:0000256" key="7">
    <source>
        <dbReference type="SAM" id="Phobius"/>
    </source>
</evidence>
<dbReference type="GO" id="GO:0005886">
    <property type="term" value="C:plasma membrane"/>
    <property type="evidence" value="ECO:0007669"/>
    <property type="project" value="UniProtKB-SubCell"/>
</dbReference>
<evidence type="ECO:0000256" key="6">
    <source>
        <dbReference type="ARBA" id="ARBA00038076"/>
    </source>
</evidence>
<keyword evidence="2" id="KW-1003">Cell membrane</keyword>
<evidence type="ECO:0000256" key="1">
    <source>
        <dbReference type="ARBA" id="ARBA00004651"/>
    </source>
</evidence>
<keyword evidence="11" id="KW-1185">Reference proteome</keyword>
<gene>
    <name evidence="10" type="ORF">D3872_24235</name>
</gene>
<keyword evidence="4 7" id="KW-1133">Transmembrane helix</keyword>
<proteinExistence type="inferred from homology"/>
<evidence type="ECO:0000259" key="9">
    <source>
        <dbReference type="Pfam" id="PF12704"/>
    </source>
</evidence>
<dbReference type="PANTHER" id="PTHR30572:SF4">
    <property type="entry name" value="ABC TRANSPORTER PERMEASE YTRF"/>
    <property type="match status" value="1"/>
</dbReference>
<dbReference type="InterPro" id="IPR050250">
    <property type="entry name" value="Macrolide_Exporter_MacB"/>
</dbReference>
<feature type="transmembrane region" description="Helical" evidence="7">
    <location>
        <begin position="394"/>
        <end position="417"/>
    </location>
</feature>
<evidence type="ECO:0000256" key="5">
    <source>
        <dbReference type="ARBA" id="ARBA00023136"/>
    </source>
</evidence>
<protein>
    <submittedName>
        <fullName evidence="10">FtsX-like permease family protein</fullName>
    </submittedName>
</protein>
<feature type="domain" description="MacB-like periplasmic core" evidence="9">
    <location>
        <begin position="20"/>
        <end position="243"/>
    </location>
</feature>
<feature type="transmembrane region" description="Helical" evidence="7">
    <location>
        <begin position="777"/>
        <end position="798"/>
    </location>
</feature>
<comment type="subcellular location">
    <subcellularLocation>
        <location evidence="1">Cell membrane</location>
        <topology evidence="1">Multi-pass membrane protein</topology>
    </subcellularLocation>
</comment>
<evidence type="ECO:0000313" key="11">
    <source>
        <dbReference type="Proteomes" id="UP000284006"/>
    </source>
</evidence>
<evidence type="ECO:0000259" key="8">
    <source>
        <dbReference type="Pfam" id="PF02687"/>
    </source>
</evidence>
<feature type="transmembrane region" description="Helical" evidence="7">
    <location>
        <begin position="693"/>
        <end position="712"/>
    </location>
</feature>
<feature type="transmembrane region" description="Helical" evidence="7">
    <location>
        <begin position="347"/>
        <end position="374"/>
    </location>
</feature>
<keyword evidence="5 7" id="KW-0472">Membrane</keyword>
<dbReference type="GO" id="GO:0022857">
    <property type="term" value="F:transmembrane transporter activity"/>
    <property type="evidence" value="ECO:0007669"/>
    <property type="project" value="TreeGrafter"/>
</dbReference>
<feature type="transmembrane region" description="Helical" evidence="7">
    <location>
        <begin position="304"/>
        <end position="326"/>
    </location>
</feature>
<comment type="caution">
    <text evidence="10">The sequence shown here is derived from an EMBL/GenBank/DDBJ whole genome shotgun (WGS) entry which is preliminary data.</text>
</comment>
<feature type="domain" description="ABC3 transporter permease C-terminal" evidence="8">
    <location>
        <begin position="696"/>
        <end position="805"/>
    </location>
</feature>
<evidence type="ECO:0000313" key="10">
    <source>
        <dbReference type="EMBL" id="RJG08382.1"/>
    </source>
</evidence>
<dbReference type="Proteomes" id="UP000284006">
    <property type="component" value="Unassembled WGS sequence"/>
</dbReference>
<dbReference type="InterPro" id="IPR025857">
    <property type="entry name" value="MacB_PCD"/>
</dbReference>
<keyword evidence="3 7" id="KW-0812">Transmembrane</keyword>
<dbReference type="RefSeq" id="WP_119813165.1">
    <property type="nucleotide sequence ID" value="NZ_QYUP01000194.1"/>
</dbReference>
<dbReference type="InterPro" id="IPR003838">
    <property type="entry name" value="ABC3_permease_C"/>
</dbReference>
<dbReference type="PANTHER" id="PTHR30572">
    <property type="entry name" value="MEMBRANE COMPONENT OF TRANSPORTER-RELATED"/>
    <property type="match status" value="1"/>
</dbReference>
<evidence type="ECO:0000256" key="3">
    <source>
        <dbReference type="ARBA" id="ARBA00022692"/>
    </source>
</evidence>
<dbReference type="Pfam" id="PF12704">
    <property type="entry name" value="MacB_PCD"/>
    <property type="match status" value="1"/>
</dbReference>
<dbReference type="Pfam" id="PF02687">
    <property type="entry name" value="FtsX"/>
    <property type="match status" value="2"/>
</dbReference>
<sequence>MTLKDFRIGWRTLVQEPAYSLVVILGLGVGLAASLLLFGFVHYSWQYNAQVPDASNVYVVKHRANLDPKAPWYDQAPLLLWGAASKAPGVVAATGYLPSRPNGAGFTVNVGGQLSQVESLTVLPGFAEMLGLHAVQGNLATALDKPDSFAISEKAALRVFGTVNAVGRTVKAEGQLVRVGAVLRTPPANTTIPFDVLLGVNSVLMEKGFREEMLTGAQGWPGKLLVRVRSTASVPGIEAALQAALDKAPLWHRLAPEVKQRLGKRKIMDIALSPLREAYFDQEVEGNFIAAAGDRAKRAVVTGLGAIAALILALAAMNYVNLAAVRMLRRQREVAMRKVLGASVRQILLHLLAESMLVAMVATAVGLLLAWLALPMFSELVNRDLDGLLTADNIGAALVMGMLLGVVTAAWPVWIAVRVRPGAALAGRAGTESARGMQFRRAMTVVQVATAMGFASVTLAVAWQTEFAMRTYPGFDPAPLLIVELPFETMNAPEKARSFAVELSAQRAVSGLAISEDAVGRNNGVFHRELKRPGGAAATTEMKWVGVTFFEQYRIKPEAGRLFDSRIDKEDDPVPLVINAIAARELGFANPADAIGQTLVLPGIVNKPVYKRVVGIAPEVRFHSLRETPRAMGYELATAGTILTVRAAGSVADAERAARGVWSKHFPDAIMKAHRASDILAINYADDARMAKLLAVATGIALAIAAFGTYVLSAHTVQRRSKEIVLRKLYGARRRDIGQLVLREIGALTLVAAAIGLPLAAVAIQRYLATFVEHAPVGYWTMLFALAATVAIALVAVARHAWIAIRMMPAEALRV</sequence>
<evidence type="ECO:0000256" key="4">
    <source>
        <dbReference type="ARBA" id="ARBA00022989"/>
    </source>
</evidence>
<dbReference type="AlphaFoldDB" id="A0A418X7D0"/>
<accession>A0A418X7D0</accession>